<dbReference type="AlphaFoldDB" id="A0A417Y273"/>
<dbReference type="Proteomes" id="UP000283644">
    <property type="component" value="Unassembled WGS sequence"/>
</dbReference>
<protein>
    <submittedName>
        <fullName evidence="1">Potassium transporter</fullName>
    </submittedName>
</protein>
<evidence type="ECO:0000313" key="1">
    <source>
        <dbReference type="EMBL" id="RHW26780.1"/>
    </source>
</evidence>
<accession>A0A417Y273</accession>
<dbReference type="OrthoDB" id="9773233at2"/>
<organism evidence="1 2">
    <name type="scientific">Nocardioides immobilis</name>
    <dbReference type="NCBI Taxonomy" id="2049295"/>
    <lineage>
        <taxon>Bacteria</taxon>
        <taxon>Bacillati</taxon>
        <taxon>Actinomycetota</taxon>
        <taxon>Actinomycetes</taxon>
        <taxon>Propionibacteriales</taxon>
        <taxon>Nocardioidaceae</taxon>
        <taxon>Nocardioides</taxon>
    </lineage>
</organism>
<dbReference type="SUPFAM" id="SSF51905">
    <property type="entry name" value="FAD/NAD(P)-binding domain"/>
    <property type="match status" value="1"/>
</dbReference>
<sequence length="470" mass="52435">MNALYVASRYLRPDQRIVLVDRNDRPGGMWVETYDYVRLHQPHPFFTAGNVKWDFGKPPEHLSSKTEVLDHLRHCLDEAEKAVQVTELFGHEYQSSEEENDVVVVTCRAPDGSPVRIVADRLIDAVGFSIEANQPLRLSSTRVRSVAPETCDMRDGPIAADDAPVWVIGSGKTGMDTLHALITHYPGREVNLIAGTGTFFINRDRLYPTGARRWWSGARPNWFLAELANRFDGTNEYDVATWAREKAGLWATPTAAHLFIGLISEAEIERIRAGLGRTVMDHLLDAVDDGDGVRLTLRSGGHVDVEPGSWLVNCTSHFDFADRPSEPPYVSASGRSIRIGATGLFGFSSFGGYFLTHLLFLDKIRTVPLYTTDSIALFQKSPLAGLVSLLTIAQYNLGLVADHAPAKVFQQCGLDFDRWYPLPRRFAGQLQFLIGHKRRREQYRRALDTMGERFGIDHGPVIGAEMAPTS</sequence>
<dbReference type="EMBL" id="QXGH01000016">
    <property type="protein sequence ID" value="RHW26780.1"/>
    <property type="molecule type" value="Genomic_DNA"/>
</dbReference>
<proteinExistence type="predicted"/>
<evidence type="ECO:0000313" key="2">
    <source>
        <dbReference type="Proteomes" id="UP000283644"/>
    </source>
</evidence>
<reference evidence="1 2" key="1">
    <citation type="submission" date="2018-09" db="EMBL/GenBank/DDBJ databases">
        <title>Genome sequencing of Nocardioides immobilis CCTCC AB 2017083 for comparison to Nocardioides silvaticus.</title>
        <authorList>
            <person name="Li C."/>
            <person name="Wang G."/>
        </authorList>
    </citation>
    <scope>NUCLEOTIDE SEQUENCE [LARGE SCALE GENOMIC DNA]</scope>
    <source>
        <strain evidence="1 2">CCTCC AB 2017083</strain>
    </source>
</reference>
<comment type="caution">
    <text evidence="1">The sequence shown here is derived from an EMBL/GenBank/DDBJ whole genome shotgun (WGS) entry which is preliminary data.</text>
</comment>
<keyword evidence="2" id="KW-1185">Reference proteome</keyword>
<name>A0A417Y273_9ACTN</name>
<dbReference type="InterPro" id="IPR036188">
    <property type="entry name" value="FAD/NAD-bd_sf"/>
</dbReference>
<dbReference type="Gene3D" id="3.50.50.60">
    <property type="entry name" value="FAD/NAD(P)-binding domain"/>
    <property type="match status" value="1"/>
</dbReference>
<gene>
    <name evidence="1" type="ORF">D0Z08_13120</name>
</gene>